<comment type="caution">
    <text evidence="3">The sequence shown here is derived from an EMBL/GenBank/DDBJ whole genome shotgun (WGS) entry which is preliminary data.</text>
</comment>
<keyword evidence="1" id="KW-0321">Glycogen metabolism</keyword>
<keyword evidence="1" id="KW-0472">Membrane</keyword>
<gene>
    <name evidence="3" type="ORF">MNOR_LOCUS5894</name>
</gene>
<dbReference type="AlphaFoldDB" id="A0AAV2PZB3"/>
<organism evidence="3 4">
    <name type="scientific">Meganyctiphanes norvegica</name>
    <name type="common">Northern krill</name>
    <name type="synonym">Thysanopoda norvegica</name>
    <dbReference type="NCBI Taxonomy" id="48144"/>
    <lineage>
        <taxon>Eukaryota</taxon>
        <taxon>Metazoa</taxon>
        <taxon>Ecdysozoa</taxon>
        <taxon>Arthropoda</taxon>
        <taxon>Crustacea</taxon>
        <taxon>Multicrustacea</taxon>
        <taxon>Malacostraca</taxon>
        <taxon>Eumalacostraca</taxon>
        <taxon>Eucarida</taxon>
        <taxon>Euphausiacea</taxon>
        <taxon>Euphausiidae</taxon>
        <taxon>Meganyctiphanes</taxon>
    </lineage>
</organism>
<protein>
    <recommendedName>
        <fullName evidence="1">Phosphorylase b kinase regulatory subunit</fullName>
    </recommendedName>
</protein>
<name>A0AAV2PZB3_MEGNR</name>
<accession>A0AAV2PZB3</accession>
<dbReference type="InterPro" id="IPR008734">
    <property type="entry name" value="PHK_A/B_su"/>
</dbReference>
<dbReference type="GO" id="GO:0005964">
    <property type="term" value="C:phosphorylase kinase complex"/>
    <property type="evidence" value="ECO:0007669"/>
    <property type="project" value="TreeGrafter"/>
</dbReference>
<keyword evidence="4" id="KW-1185">Reference proteome</keyword>
<dbReference type="EMBL" id="CAXKWB010002335">
    <property type="protein sequence ID" value="CAL4066647.1"/>
    <property type="molecule type" value="Genomic_DNA"/>
</dbReference>
<evidence type="ECO:0000259" key="2">
    <source>
        <dbReference type="Pfam" id="PF00723"/>
    </source>
</evidence>
<dbReference type="GO" id="GO:0005886">
    <property type="term" value="C:plasma membrane"/>
    <property type="evidence" value="ECO:0007669"/>
    <property type="project" value="UniProtKB-SubCell"/>
</dbReference>
<feature type="non-terminal residue" evidence="3">
    <location>
        <position position="170"/>
    </location>
</feature>
<evidence type="ECO:0000313" key="3">
    <source>
        <dbReference type="EMBL" id="CAL4066647.1"/>
    </source>
</evidence>
<evidence type="ECO:0000313" key="4">
    <source>
        <dbReference type="Proteomes" id="UP001497623"/>
    </source>
</evidence>
<evidence type="ECO:0000256" key="1">
    <source>
        <dbReference type="RuleBase" id="RU364123"/>
    </source>
</evidence>
<keyword evidence="1" id="KW-1003">Cell membrane</keyword>
<dbReference type="Pfam" id="PF00723">
    <property type="entry name" value="Glyco_hydro_15"/>
    <property type="match status" value="1"/>
</dbReference>
<dbReference type="GO" id="GO:0005516">
    <property type="term" value="F:calmodulin binding"/>
    <property type="evidence" value="ECO:0007669"/>
    <property type="project" value="UniProtKB-KW"/>
</dbReference>
<comment type="subcellular location">
    <subcellularLocation>
        <location evidence="1">Cell membrane</location>
        <topology evidence="1">Lipid-anchor</topology>
        <orientation evidence="1">Cytoplasmic side</orientation>
    </subcellularLocation>
</comment>
<comment type="similarity">
    <text evidence="1">Belongs to the phosphorylase b kinase regulatory chain family.</text>
</comment>
<dbReference type="GO" id="GO:0005977">
    <property type="term" value="P:glycogen metabolic process"/>
    <property type="evidence" value="ECO:0007669"/>
    <property type="project" value="UniProtKB-KW"/>
</dbReference>
<comment type="function">
    <text evidence="1">Phosphorylase b kinase catalyzes the phosphorylation of serine in certain substrates, including troponin I.</text>
</comment>
<keyword evidence="1" id="KW-0636">Prenylation</keyword>
<dbReference type="InterPro" id="IPR011613">
    <property type="entry name" value="GH15-like"/>
</dbReference>
<proteinExistence type="inferred from homology"/>
<feature type="domain" description="GH15-like" evidence="2">
    <location>
        <begin position="48"/>
        <end position="170"/>
    </location>
</feature>
<sequence>MSALAEPLIMDNSPLEGRTRSTSRSSSLGEAEIAKNLNLISYDDTVKKLDYYYGIIKRQLLQYQSVTLGLFPDCSQEKVEAGVRTSVYCAAAVWSLFQSYRRIDDDRGKAYELGQSCVKCMRGILFCWMRQTENLGKFMNGQDVKNALHSKFDLLTGEEIATHEEYNHLQ</sequence>
<comment type="pathway">
    <text evidence="1">Glycan biosynthesis; glycogen metabolism.</text>
</comment>
<keyword evidence="1" id="KW-0112">Calmodulin-binding</keyword>
<keyword evidence="1" id="KW-0449">Lipoprotein</keyword>
<keyword evidence="1" id="KW-0119">Carbohydrate metabolism</keyword>
<dbReference type="PANTHER" id="PTHR10749:SF8">
    <property type="entry name" value="PHOSPHORYLASE B KINASE REGULATORY SUBUNIT BETA"/>
    <property type="match status" value="1"/>
</dbReference>
<dbReference type="Proteomes" id="UP001497623">
    <property type="component" value="Unassembled WGS sequence"/>
</dbReference>
<reference evidence="3 4" key="1">
    <citation type="submission" date="2024-05" db="EMBL/GenBank/DDBJ databases">
        <authorList>
            <person name="Wallberg A."/>
        </authorList>
    </citation>
    <scope>NUCLEOTIDE SEQUENCE [LARGE SCALE GENOMIC DNA]</scope>
</reference>
<dbReference type="PANTHER" id="PTHR10749">
    <property type="entry name" value="PHOSPHORYLASE B KINASE REGULATORY SUBUNIT"/>
    <property type="match status" value="1"/>
</dbReference>